<dbReference type="AlphaFoldDB" id="A0ABD2MI66"/>
<sequence>MDLLSSILNQDKYVLATITEHWRQKEVLDLMRSHGLRNVFNEPSRITTTSSTCIDNMFVPEHFEEYEAKTDDLHVADHCAQILSMPMKTLTRDVGYYYKRIARKIELPSRKPFRK</sequence>
<comment type="caution">
    <text evidence="1">The sequence shown here is derived from an EMBL/GenBank/DDBJ whole genome shotgun (WGS) entry which is preliminary data.</text>
</comment>
<organism evidence="1 2">
    <name type="scientific">Cryptolaemus montrouzieri</name>
    <dbReference type="NCBI Taxonomy" id="559131"/>
    <lineage>
        <taxon>Eukaryota</taxon>
        <taxon>Metazoa</taxon>
        <taxon>Ecdysozoa</taxon>
        <taxon>Arthropoda</taxon>
        <taxon>Hexapoda</taxon>
        <taxon>Insecta</taxon>
        <taxon>Pterygota</taxon>
        <taxon>Neoptera</taxon>
        <taxon>Endopterygota</taxon>
        <taxon>Coleoptera</taxon>
        <taxon>Polyphaga</taxon>
        <taxon>Cucujiformia</taxon>
        <taxon>Coccinelloidea</taxon>
        <taxon>Coccinellidae</taxon>
        <taxon>Scymninae</taxon>
        <taxon>Scymnini</taxon>
        <taxon>Cryptolaemus</taxon>
    </lineage>
</organism>
<reference evidence="1 2" key="1">
    <citation type="journal article" date="2021" name="BMC Biol.">
        <title>Horizontally acquired antibacterial genes associated with adaptive radiation of ladybird beetles.</title>
        <authorList>
            <person name="Li H.S."/>
            <person name="Tang X.F."/>
            <person name="Huang Y.H."/>
            <person name="Xu Z.Y."/>
            <person name="Chen M.L."/>
            <person name="Du X.Y."/>
            <person name="Qiu B.Y."/>
            <person name="Chen P.T."/>
            <person name="Zhang W."/>
            <person name="Slipinski A."/>
            <person name="Escalona H.E."/>
            <person name="Waterhouse R.M."/>
            <person name="Zwick A."/>
            <person name="Pang H."/>
        </authorList>
    </citation>
    <scope>NUCLEOTIDE SEQUENCE [LARGE SCALE GENOMIC DNA]</scope>
    <source>
        <strain evidence="1">SYSU2018</strain>
    </source>
</reference>
<dbReference type="Proteomes" id="UP001516400">
    <property type="component" value="Unassembled WGS sequence"/>
</dbReference>
<protein>
    <submittedName>
        <fullName evidence="1">Uncharacterized protein</fullName>
    </submittedName>
</protein>
<accession>A0ABD2MI66</accession>
<evidence type="ECO:0000313" key="2">
    <source>
        <dbReference type="Proteomes" id="UP001516400"/>
    </source>
</evidence>
<dbReference type="EMBL" id="JABFTP020000001">
    <property type="protein sequence ID" value="KAL3265990.1"/>
    <property type="molecule type" value="Genomic_DNA"/>
</dbReference>
<keyword evidence="2" id="KW-1185">Reference proteome</keyword>
<name>A0ABD2MI66_9CUCU</name>
<proteinExistence type="predicted"/>
<gene>
    <name evidence="1" type="ORF">HHI36_010179</name>
</gene>
<evidence type="ECO:0000313" key="1">
    <source>
        <dbReference type="EMBL" id="KAL3265990.1"/>
    </source>
</evidence>